<evidence type="ECO:0000256" key="1">
    <source>
        <dbReference type="SAM" id="SignalP"/>
    </source>
</evidence>
<name>A0A7J6LSX0_PERCH</name>
<feature type="domain" description="N-acetyltransferase" evidence="2">
    <location>
        <begin position="19"/>
        <end position="172"/>
    </location>
</feature>
<dbReference type="Gene3D" id="3.40.630.30">
    <property type="match status" value="1"/>
</dbReference>
<comment type="caution">
    <text evidence="3">The sequence shown here is derived from an EMBL/GenBank/DDBJ whole genome shotgun (WGS) entry which is preliminary data.</text>
</comment>
<keyword evidence="1" id="KW-0732">Signal</keyword>
<proteinExistence type="predicted"/>
<dbReference type="SUPFAM" id="SSF55729">
    <property type="entry name" value="Acyl-CoA N-acyltransferases (Nat)"/>
    <property type="match status" value="1"/>
</dbReference>
<reference evidence="3 4" key="1">
    <citation type="submission" date="2020-04" db="EMBL/GenBank/DDBJ databases">
        <title>Perkinsus chesapeaki whole genome sequence.</title>
        <authorList>
            <person name="Bogema D.R."/>
        </authorList>
    </citation>
    <scope>NUCLEOTIDE SEQUENCE [LARGE SCALE GENOMIC DNA]</scope>
    <source>
        <strain evidence="3">ATCC PRA-425</strain>
    </source>
</reference>
<sequence length="172" mass="19602">MNHLCLVFFTFTLSSAENIAYRNYQEGDTFGRFPLEANCQDRPGIPCYVAVDLNMGANTVVGFIEMTIPDRLSKGSEAAVRSRMSDPKKKGRFGFINHVVVSKDYRRNKIGTKLVEYSIECGKKTSDILALALFVKKREEGAIAFYETFHFINVMEQGDEYLFALYYSRDTD</sequence>
<gene>
    <name evidence="3" type="ORF">FOL47_006326</name>
</gene>
<dbReference type="EMBL" id="JAAPAO010000350">
    <property type="protein sequence ID" value="KAF4662304.1"/>
    <property type="molecule type" value="Genomic_DNA"/>
</dbReference>
<evidence type="ECO:0000313" key="4">
    <source>
        <dbReference type="Proteomes" id="UP000591131"/>
    </source>
</evidence>
<protein>
    <recommendedName>
        <fullName evidence="2">N-acetyltransferase domain-containing protein</fullName>
    </recommendedName>
</protein>
<evidence type="ECO:0000313" key="3">
    <source>
        <dbReference type="EMBL" id="KAF4662304.1"/>
    </source>
</evidence>
<dbReference type="PROSITE" id="PS51186">
    <property type="entry name" value="GNAT"/>
    <property type="match status" value="1"/>
</dbReference>
<keyword evidence="4" id="KW-1185">Reference proteome</keyword>
<feature type="signal peptide" evidence="1">
    <location>
        <begin position="1"/>
        <end position="16"/>
    </location>
</feature>
<feature type="chain" id="PRO_5029851393" description="N-acetyltransferase domain-containing protein" evidence="1">
    <location>
        <begin position="17"/>
        <end position="172"/>
    </location>
</feature>
<dbReference type="InterPro" id="IPR000182">
    <property type="entry name" value="GNAT_dom"/>
</dbReference>
<dbReference type="CDD" id="cd04301">
    <property type="entry name" value="NAT_SF"/>
    <property type="match status" value="1"/>
</dbReference>
<dbReference type="GO" id="GO:0016747">
    <property type="term" value="F:acyltransferase activity, transferring groups other than amino-acyl groups"/>
    <property type="evidence" value="ECO:0007669"/>
    <property type="project" value="InterPro"/>
</dbReference>
<dbReference type="AlphaFoldDB" id="A0A7J6LSX0"/>
<dbReference type="Proteomes" id="UP000591131">
    <property type="component" value="Unassembled WGS sequence"/>
</dbReference>
<organism evidence="3 4">
    <name type="scientific">Perkinsus chesapeaki</name>
    <name type="common">Clam parasite</name>
    <name type="synonym">Perkinsus andrewsi</name>
    <dbReference type="NCBI Taxonomy" id="330153"/>
    <lineage>
        <taxon>Eukaryota</taxon>
        <taxon>Sar</taxon>
        <taxon>Alveolata</taxon>
        <taxon>Perkinsozoa</taxon>
        <taxon>Perkinsea</taxon>
        <taxon>Perkinsida</taxon>
        <taxon>Perkinsidae</taxon>
        <taxon>Perkinsus</taxon>
    </lineage>
</organism>
<accession>A0A7J6LSX0</accession>
<dbReference type="Pfam" id="PF00583">
    <property type="entry name" value="Acetyltransf_1"/>
    <property type="match status" value="1"/>
</dbReference>
<evidence type="ECO:0000259" key="2">
    <source>
        <dbReference type="PROSITE" id="PS51186"/>
    </source>
</evidence>
<dbReference type="InterPro" id="IPR016181">
    <property type="entry name" value="Acyl_CoA_acyltransferase"/>
</dbReference>